<keyword evidence="3" id="KW-0349">Heme</keyword>
<comment type="similarity">
    <text evidence="2">Belongs to the cytochrome P450 family.</text>
</comment>
<gene>
    <name evidence="10" type="primary">LOC108560224</name>
</gene>
<dbReference type="Gene3D" id="1.10.630.10">
    <property type="entry name" value="Cytochrome P450"/>
    <property type="match status" value="2"/>
</dbReference>
<dbReference type="SUPFAM" id="SSF48264">
    <property type="entry name" value="Cytochrome P450"/>
    <property type="match status" value="2"/>
</dbReference>
<dbReference type="PANTHER" id="PTHR24291:SF187">
    <property type="entry name" value="CYTOCHROME P450 4AE1-RELATED"/>
    <property type="match status" value="1"/>
</dbReference>
<dbReference type="PRINTS" id="PR00385">
    <property type="entry name" value="P450"/>
</dbReference>
<dbReference type="PRINTS" id="PR00463">
    <property type="entry name" value="EP450I"/>
</dbReference>
<protein>
    <submittedName>
        <fullName evidence="10">Uncharacterized protein LOC108560224</fullName>
    </submittedName>
</protein>
<evidence type="ECO:0000256" key="6">
    <source>
        <dbReference type="ARBA" id="ARBA00023004"/>
    </source>
</evidence>
<keyword evidence="7" id="KW-0503">Monooxygenase</keyword>
<evidence type="ECO:0000256" key="4">
    <source>
        <dbReference type="ARBA" id="ARBA00022723"/>
    </source>
</evidence>
<dbReference type="PANTHER" id="PTHR24291">
    <property type="entry name" value="CYTOCHROME P450 FAMILY 4"/>
    <property type="match status" value="1"/>
</dbReference>
<dbReference type="InterPro" id="IPR017972">
    <property type="entry name" value="Cyt_P450_CS"/>
</dbReference>
<dbReference type="GeneID" id="108560224"/>
<evidence type="ECO:0000256" key="8">
    <source>
        <dbReference type="SAM" id="Phobius"/>
    </source>
</evidence>
<proteinExistence type="inferred from homology"/>
<evidence type="ECO:0000256" key="2">
    <source>
        <dbReference type="ARBA" id="ARBA00010617"/>
    </source>
</evidence>
<keyword evidence="8" id="KW-0472">Membrane</keyword>
<evidence type="ECO:0000256" key="3">
    <source>
        <dbReference type="ARBA" id="ARBA00022617"/>
    </source>
</evidence>
<dbReference type="Pfam" id="PF00067">
    <property type="entry name" value="p450"/>
    <property type="match status" value="2"/>
</dbReference>
<dbReference type="InterPro" id="IPR050196">
    <property type="entry name" value="Cytochrome_P450_Monoox"/>
</dbReference>
<dbReference type="InterPro" id="IPR002401">
    <property type="entry name" value="Cyt_P450_E_grp-I"/>
</dbReference>
<keyword evidence="4" id="KW-0479">Metal-binding</keyword>
<evidence type="ECO:0000256" key="5">
    <source>
        <dbReference type="ARBA" id="ARBA00023002"/>
    </source>
</evidence>
<reference evidence="10" key="1">
    <citation type="submission" date="2025-08" db="UniProtKB">
        <authorList>
            <consortium name="RefSeq"/>
        </authorList>
    </citation>
    <scope>IDENTIFICATION</scope>
    <source>
        <tissue evidence="10">Whole Larva</tissue>
    </source>
</reference>
<evidence type="ECO:0000256" key="7">
    <source>
        <dbReference type="ARBA" id="ARBA00023033"/>
    </source>
</evidence>
<evidence type="ECO:0000313" key="10">
    <source>
        <dbReference type="RefSeq" id="XP_017773169.1"/>
    </source>
</evidence>
<dbReference type="Proteomes" id="UP000695000">
    <property type="component" value="Unplaced"/>
</dbReference>
<keyword evidence="8" id="KW-1133">Transmembrane helix</keyword>
<evidence type="ECO:0000256" key="1">
    <source>
        <dbReference type="ARBA" id="ARBA00001971"/>
    </source>
</evidence>
<feature type="transmembrane region" description="Helical" evidence="8">
    <location>
        <begin position="679"/>
        <end position="701"/>
    </location>
</feature>
<evidence type="ECO:0000313" key="9">
    <source>
        <dbReference type="Proteomes" id="UP000695000"/>
    </source>
</evidence>
<keyword evidence="5" id="KW-0560">Oxidoreductase</keyword>
<keyword evidence="8" id="KW-0812">Transmembrane</keyword>
<comment type="cofactor">
    <cofactor evidence="1">
        <name>heme</name>
        <dbReference type="ChEBI" id="CHEBI:30413"/>
    </cofactor>
</comment>
<dbReference type="CDD" id="cd20628">
    <property type="entry name" value="CYP4"/>
    <property type="match status" value="2"/>
</dbReference>
<sequence length="1160" mass="133609">MLFACLLIIAIIIASTVWIVLGRKKNVTIFPGPKPFPVIGNILEFINQSDILPKCVRFMTEFGENFTLHLGPIVFFQISDPNLVEKLMNTQEFHEKAELYNFLKSWLGTGLLTSLGEKWQRHRKIITPTFHFQILEKFLVTFDLKSSILVEKLKKHSDQIDFDISPYIYNCTLDIICETAMGISMNIQENSTSSYVQAVKDMSNIFLNRILSPLKQIDILYKYTSDYLLEKKSLHILHTTTEKVIYERKALIDEQFDSLEGKKVAFLDMLFNKGLSFDDIRNEVDTFMFEGHDTTGVALSFIVYCLSINPDIQDKVFEEQQQIYEKDPNIDLTYNILQSMNYLEKVIKETLRLYPSVPLFARKITRDFHFHDFVMKEGTTASIFAFGMHRNPKYFPDPEKFDPERFSPENCRTRSPYVYIPFSAGSRNCIGQKFAMLEMKTSISRLVWNYKFLPCPGFKPDLVPAAVLKSLNGIRVKLVNRHSSPLRSAEGSGYAYTPKAAGLRGNTDSQKARNKCHAEEFYVVYAFYRRSSEKQYGVPMRPSETAKVHSRCLCLRESKTFLSSLLLNDGNRSSTYRQQSIDGPSDPTRSLMAIANNATLNVVPCRIPFCSVCSSEKDDPTRTLKNRHDRNDSMNVDKLTLKPTQNNDYMLLWQESVLSCILETNQVVDRRVPAPKSCLVMLFTYHLIIAIIIASTVWILLGRKKNGTAFPGPKPFPVIGNILELINRSEILSKTVQFMLEFGDNYTVHLGPMVITQICDPNLVEKIVNAQEFNEKAHLYNFLRSWLGTGLLTSTGEKWQRHRKIITPTFHFQMLEKFLVIFELKSLILIEKLKKHSDQIDFDISPYIYNCTLDIICETAMGISMDIQKNSTSLYVQSVKDMSNIFLNRLLSPIKQIDFLYKCTSDYLLEKKSLDILHTTTENVIHKRKALIDKQPLNEKKVAFLDMLFNKGLSFDDIKNEVDTFMFEGHDTTGVALSFIVYCLSINPDIQNKVFAEQQQIYENDPNITLTYNILQSMNYLEKVIKESMRLYPSVPLFARKVTRDFHFNDFVMKEGTTASIFVFGLHRNPKLFPDPEKFDPERFSPENCRMRSPYAYIPFSAGSRNCIGQKFAMLEMKMTISRLIWNYKILPCPGFKPDLIPAAVLKSLNGVRVKLVNRQ</sequence>
<keyword evidence="6" id="KW-0408">Iron</keyword>
<dbReference type="PROSITE" id="PS00086">
    <property type="entry name" value="CYTOCHROME_P450"/>
    <property type="match status" value="2"/>
</dbReference>
<dbReference type="InterPro" id="IPR001128">
    <property type="entry name" value="Cyt_P450"/>
</dbReference>
<accession>A0ABM1MF19</accession>
<dbReference type="InterPro" id="IPR036396">
    <property type="entry name" value="Cyt_P450_sf"/>
</dbReference>
<dbReference type="RefSeq" id="XP_017773169.1">
    <property type="nucleotide sequence ID" value="XM_017917680.1"/>
</dbReference>
<name>A0ABM1MF19_NICVS</name>
<keyword evidence="9" id="KW-1185">Reference proteome</keyword>
<organism evidence="9 10">
    <name type="scientific">Nicrophorus vespilloides</name>
    <name type="common">Boreal carrion beetle</name>
    <dbReference type="NCBI Taxonomy" id="110193"/>
    <lineage>
        <taxon>Eukaryota</taxon>
        <taxon>Metazoa</taxon>
        <taxon>Ecdysozoa</taxon>
        <taxon>Arthropoda</taxon>
        <taxon>Hexapoda</taxon>
        <taxon>Insecta</taxon>
        <taxon>Pterygota</taxon>
        <taxon>Neoptera</taxon>
        <taxon>Endopterygota</taxon>
        <taxon>Coleoptera</taxon>
        <taxon>Polyphaga</taxon>
        <taxon>Staphyliniformia</taxon>
        <taxon>Silphidae</taxon>
        <taxon>Nicrophorinae</taxon>
        <taxon>Nicrophorus</taxon>
    </lineage>
</organism>